<feature type="signal peptide" evidence="1">
    <location>
        <begin position="1"/>
        <end position="19"/>
    </location>
</feature>
<sequence>MSLVTVIGLLTLGVGSLIATQHTGCYNYFLQKDHCVFSAAGEARCHAPKKECSGIAVTFQLGPSHSKRSMAHVIQPRYTTNNKSFFVAGGVGICGKYDSYKQDGVCLWSGNGSPISDSGWLNDAKTSNCGKKVYIQRKGRPGLTVYAPVVDGCGFNMIESSKGCFEIAFTATTFQKLKPTEEESKQGGMFDVHWDFDNLDGSHTRNGPV</sequence>
<dbReference type="Proteomes" id="UP000765509">
    <property type="component" value="Unassembled WGS sequence"/>
</dbReference>
<proteinExistence type="predicted"/>
<name>A0A9Q3FTT7_9BASI</name>
<keyword evidence="1" id="KW-0732">Signal</keyword>
<accession>A0A9Q3FTT7</accession>
<evidence type="ECO:0000313" key="2">
    <source>
        <dbReference type="EMBL" id="MBW0546166.1"/>
    </source>
</evidence>
<protein>
    <recommendedName>
        <fullName evidence="4">Secreted protein</fullName>
    </recommendedName>
</protein>
<comment type="caution">
    <text evidence="2">The sequence shown here is derived from an EMBL/GenBank/DDBJ whole genome shotgun (WGS) entry which is preliminary data.</text>
</comment>
<organism evidence="2 3">
    <name type="scientific">Austropuccinia psidii MF-1</name>
    <dbReference type="NCBI Taxonomy" id="1389203"/>
    <lineage>
        <taxon>Eukaryota</taxon>
        <taxon>Fungi</taxon>
        <taxon>Dikarya</taxon>
        <taxon>Basidiomycota</taxon>
        <taxon>Pucciniomycotina</taxon>
        <taxon>Pucciniomycetes</taxon>
        <taxon>Pucciniales</taxon>
        <taxon>Sphaerophragmiaceae</taxon>
        <taxon>Austropuccinia</taxon>
    </lineage>
</organism>
<dbReference type="AlphaFoldDB" id="A0A9Q3FTT7"/>
<evidence type="ECO:0008006" key="4">
    <source>
        <dbReference type="Google" id="ProtNLM"/>
    </source>
</evidence>
<dbReference type="OrthoDB" id="2499360at2759"/>
<dbReference type="EMBL" id="AVOT02051139">
    <property type="protein sequence ID" value="MBW0546166.1"/>
    <property type="molecule type" value="Genomic_DNA"/>
</dbReference>
<evidence type="ECO:0000256" key="1">
    <source>
        <dbReference type="SAM" id="SignalP"/>
    </source>
</evidence>
<keyword evidence="3" id="KW-1185">Reference proteome</keyword>
<evidence type="ECO:0000313" key="3">
    <source>
        <dbReference type="Proteomes" id="UP000765509"/>
    </source>
</evidence>
<reference evidence="2" key="1">
    <citation type="submission" date="2021-03" db="EMBL/GenBank/DDBJ databases">
        <title>Draft genome sequence of rust myrtle Austropuccinia psidii MF-1, a brazilian biotype.</title>
        <authorList>
            <person name="Quecine M.C."/>
            <person name="Pachon D.M.R."/>
            <person name="Bonatelli M.L."/>
            <person name="Correr F.H."/>
            <person name="Franceschini L.M."/>
            <person name="Leite T.F."/>
            <person name="Margarido G.R.A."/>
            <person name="Almeida C.A."/>
            <person name="Ferrarezi J.A."/>
            <person name="Labate C.A."/>
        </authorList>
    </citation>
    <scope>NUCLEOTIDE SEQUENCE</scope>
    <source>
        <strain evidence="2">MF-1</strain>
    </source>
</reference>
<feature type="chain" id="PRO_5040359637" description="Secreted protein" evidence="1">
    <location>
        <begin position="20"/>
        <end position="209"/>
    </location>
</feature>
<gene>
    <name evidence="2" type="ORF">O181_085881</name>
</gene>